<name>A0A4Y2X4Z4_ARAVE</name>
<dbReference type="EMBL" id="BGPR01071394">
    <property type="protein sequence ID" value="GBO44611.1"/>
    <property type="molecule type" value="Genomic_DNA"/>
</dbReference>
<dbReference type="Proteomes" id="UP000499080">
    <property type="component" value="Unassembled WGS sequence"/>
</dbReference>
<organism evidence="1 2">
    <name type="scientific">Araneus ventricosus</name>
    <name type="common">Orbweaver spider</name>
    <name type="synonym">Epeira ventricosa</name>
    <dbReference type="NCBI Taxonomy" id="182803"/>
    <lineage>
        <taxon>Eukaryota</taxon>
        <taxon>Metazoa</taxon>
        <taxon>Ecdysozoa</taxon>
        <taxon>Arthropoda</taxon>
        <taxon>Chelicerata</taxon>
        <taxon>Arachnida</taxon>
        <taxon>Araneae</taxon>
        <taxon>Araneomorphae</taxon>
        <taxon>Entelegynae</taxon>
        <taxon>Araneoidea</taxon>
        <taxon>Araneidae</taxon>
        <taxon>Araneus</taxon>
    </lineage>
</organism>
<proteinExistence type="predicted"/>
<comment type="caution">
    <text evidence="1">The sequence shown here is derived from an EMBL/GenBank/DDBJ whole genome shotgun (WGS) entry which is preliminary data.</text>
</comment>
<gene>
    <name evidence="1" type="ORF">AVEN_219976_1</name>
</gene>
<protein>
    <submittedName>
        <fullName evidence="1">Uncharacterized protein</fullName>
    </submittedName>
</protein>
<accession>A0A4Y2X4Z4</accession>
<evidence type="ECO:0000313" key="2">
    <source>
        <dbReference type="Proteomes" id="UP000499080"/>
    </source>
</evidence>
<keyword evidence="2" id="KW-1185">Reference proteome</keyword>
<evidence type="ECO:0000313" key="1">
    <source>
        <dbReference type="EMBL" id="GBO44611.1"/>
    </source>
</evidence>
<sequence length="88" mass="9677">MMGSTPELALLLQASAPHQRESVWPLRMLQGATGPIHGGFWVEPVFEPGTSQPRSRDLTTTPPWLCSTVSRIETVDQSGSKLNTDLQF</sequence>
<reference evidence="1 2" key="1">
    <citation type="journal article" date="2019" name="Sci. Rep.">
        <title>Orb-weaving spider Araneus ventricosus genome elucidates the spidroin gene catalogue.</title>
        <authorList>
            <person name="Kono N."/>
            <person name="Nakamura H."/>
            <person name="Ohtoshi R."/>
            <person name="Moran D.A.P."/>
            <person name="Shinohara A."/>
            <person name="Yoshida Y."/>
            <person name="Fujiwara M."/>
            <person name="Mori M."/>
            <person name="Tomita M."/>
            <person name="Arakawa K."/>
        </authorList>
    </citation>
    <scope>NUCLEOTIDE SEQUENCE [LARGE SCALE GENOMIC DNA]</scope>
</reference>
<dbReference type="AlphaFoldDB" id="A0A4Y2X4Z4"/>